<dbReference type="InterPro" id="IPR051164">
    <property type="entry name" value="NmrA-like_oxidored"/>
</dbReference>
<evidence type="ECO:0000313" key="4">
    <source>
        <dbReference type="EMBL" id="GJN90129.1"/>
    </source>
</evidence>
<comment type="caution">
    <text evidence="4">The sequence shown here is derived from an EMBL/GenBank/DDBJ whole genome shotgun (WGS) entry which is preliminary data.</text>
</comment>
<dbReference type="PANTHER" id="PTHR42748">
    <property type="entry name" value="NITROGEN METABOLITE REPRESSION PROTEIN NMRA FAMILY MEMBER"/>
    <property type="match status" value="1"/>
</dbReference>
<organism evidence="4 5">
    <name type="scientific">Rhodotorula paludigena</name>
    <dbReference type="NCBI Taxonomy" id="86838"/>
    <lineage>
        <taxon>Eukaryota</taxon>
        <taxon>Fungi</taxon>
        <taxon>Dikarya</taxon>
        <taxon>Basidiomycota</taxon>
        <taxon>Pucciniomycotina</taxon>
        <taxon>Microbotryomycetes</taxon>
        <taxon>Sporidiobolales</taxon>
        <taxon>Sporidiobolaceae</taxon>
        <taxon>Rhodotorula</taxon>
    </lineage>
</organism>
<dbReference type="EMBL" id="BQKY01000006">
    <property type="protein sequence ID" value="GJN90129.1"/>
    <property type="molecule type" value="Genomic_DNA"/>
</dbReference>
<gene>
    <name evidence="4" type="ORF">Rhopal_003128-T1</name>
</gene>
<dbReference type="Gene3D" id="3.40.50.720">
    <property type="entry name" value="NAD(P)-binding Rossmann-like Domain"/>
    <property type="match status" value="1"/>
</dbReference>
<reference evidence="4 5" key="1">
    <citation type="submission" date="2021-12" db="EMBL/GenBank/DDBJ databases">
        <title>High titer production of polyol ester of fatty acids by Rhodotorula paludigena BS15 towards product separation-free biomass refinery.</title>
        <authorList>
            <person name="Mano J."/>
            <person name="Ono H."/>
            <person name="Tanaka T."/>
            <person name="Naito K."/>
            <person name="Sushida H."/>
            <person name="Ike M."/>
            <person name="Tokuyasu K."/>
            <person name="Kitaoka M."/>
        </authorList>
    </citation>
    <scope>NUCLEOTIDE SEQUENCE [LARGE SCALE GENOMIC DNA]</scope>
    <source>
        <strain evidence="4 5">BS15</strain>
    </source>
</reference>
<dbReference type="InterPro" id="IPR008030">
    <property type="entry name" value="NmrA-like"/>
</dbReference>
<feature type="domain" description="NmrA-like" evidence="3">
    <location>
        <begin position="5"/>
        <end position="297"/>
    </location>
</feature>
<dbReference type="Pfam" id="PF05368">
    <property type="entry name" value="NmrA"/>
    <property type="match status" value="1"/>
</dbReference>
<dbReference type="Gene3D" id="3.90.25.10">
    <property type="entry name" value="UDP-galactose 4-epimerase, domain 1"/>
    <property type="match status" value="1"/>
</dbReference>
<dbReference type="SUPFAM" id="SSF51735">
    <property type="entry name" value="NAD(P)-binding Rossmann-fold domains"/>
    <property type="match status" value="1"/>
</dbReference>
<sequence length="312" mass="33432">MSLEIIAVIGATGYQGSGVVANLLASTSFVVRAISSNVNGGKARTLAVNHKAAVDAGRLIMMEANLDDRESLEKAFEGSYGVFVAQAPGPTEVQQGRNIVDAAKTTGVRHAVFSSLPGIKTASNGKYAVAPFDNKEEIANYARQQLATTTFVIPANLSAPFYCHRREDGVAKFCGPGMNIEWVDDQHDVGVFAAAIFTTGPAITAGKTYPLASKAQTLKQIAQTYEAITGDPSVWEPLTPEQRAAFLPPFLVSAIENMYGYFEEIDSSKTCYGTMDPKDDTSFQDLGVKASTVEEWLARTGWRAPGFRAKSA</sequence>
<evidence type="ECO:0000259" key="3">
    <source>
        <dbReference type="Pfam" id="PF05368"/>
    </source>
</evidence>
<evidence type="ECO:0000256" key="2">
    <source>
        <dbReference type="ARBA" id="ARBA00022857"/>
    </source>
</evidence>
<dbReference type="InterPro" id="IPR036291">
    <property type="entry name" value="NAD(P)-bd_dom_sf"/>
</dbReference>
<name>A0AAV5GI47_9BASI</name>
<keyword evidence="2" id="KW-0521">NADP</keyword>
<dbReference type="AlphaFoldDB" id="A0AAV5GI47"/>
<accession>A0AAV5GI47</accession>
<dbReference type="PANTHER" id="PTHR42748:SF7">
    <property type="entry name" value="NMRA LIKE REDOX SENSOR 1-RELATED"/>
    <property type="match status" value="1"/>
</dbReference>
<dbReference type="Proteomes" id="UP001342314">
    <property type="component" value="Unassembled WGS sequence"/>
</dbReference>
<protein>
    <recommendedName>
        <fullName evidence="3">NmrA-like domain-containing protein</fullName>
    </recommendedName>
</protein>
<evidence type="ECO:0000313" key="5">
    <source>
        <dbReference type="Proteomes" id="UP001342314"/>
    </source>
</evidence>
<comment type="similarity">
    <text evidence="1">Belongs to the NmrA-type oxidoreductase family.</text>
</comment>
<keyword evidence="5" id="KW-1185">Reference proteome</keyword>
<evidence type="ECO:0000256" key="1">
    <source>
        <dbReference type="ARBA" id="ARBA00006328"/>
    </source>
</evidence>
<proteinExistence type="inferred from homology"/>